<comment type="caution">
    <text evidence="3">The sequence shown here is derived from an EMBL/GenBank/DDBJ whole genome shotgun (WGS) entry which is preliminary data.</text>
</comment>
<dbReference type="EMBL" id="CAJHCP010000002">
    <property type="protein sequence ID" value="CAD6516328.1"/>
    <property type="molecule type" value="Genomic_DNA"/>
</dbReference>
<dbReference type="SUPFAM" id="SSF52540">
    <property type="entry name" value="P-loop containing nucleoside triphosphate hydrolases"/>
    <property type="match status" value="1"/>
</dbReference>
<dbReference type="RefSeq" id="WP_201640978.1">
    <property type="nucleotide sequence ID" value="NZ_CAJHCP010000002.1"/>
</dbReference>
<organism evidence="3 4">
    <name type="scientific">Paraburkholderia metrosideri</name>
    <dbReference type="NCBI Taxonomy" id="580937"/>
    <lineage>
        <taxon>Bacteria</taxon>
        <taxon>Pseudomonadati</taxon>
        <taxon>Pseudomonadota</taxon>
        <taxon>Betaproteobacteria</taxon>
        <taxon>Burkholderiales</taxon>
        <taxon>Burkholderiaceae</taxon>
        <taxon>Paraburkholderia</taxon>
    </lineage>
</organism>
<evidence type="ECO:0000313" key="4">
    <source>
        <dbReference type="Proteomes" id="UP000598032"/>
    </source>
</evidence>
<name>A0ABN7HFT9_9BURK</name>
<dbReference type="Proteomes" id="UP000598032">
    <property type="component" value="Unassembled WGS sequence"/>
</dbReference>
<evidence type="ECO:0000313" key="3">
    <source>
        <dbReference type="EMBL" id="CAD6516328.1"/>
    </source>
</evidence>
<dbReference type="Pfam" id="PF19975">
    <property type="entry name" value="DO-GTPase1"/>
    <property type="match status" value="1"/>
</dbReference>
<gene>
    <name evidence="3" type="ORF">LMG28140_00759</name>
</gene>
<keyword evidence="4" id="KW-1185">Reference proteome</keyword>
<feature type="region of interest" description="Disordered" evidence="1">
    <location>
        <begin position="242"/>
        <end position="267"/>
    </location>
</feature>
<sequence length="303" mass="33580">MAESGKHHVSISIIGLPGSGKTTFLAALWELVNERRVTKMLAFDSIGENDHSYLRKVVTVWRKATEQARTRLTGLSAVKMNLKDAAGKVVEVAMPDAPGEDFRAMWEDRELGRELGESLADGNILLLLNGNKVKAPAWVAERAAQRRATGREKAETLPKDWQPSFAPTQVQLVDLLQLISHAPVGRAGRKVVVMISAWDKVEGERLTPDAFLRQKLPLLAQYLEAARDGWTSRVYGVSAQGGEYDGNEANTQPVDGEAPKKKAAKGRDAERLREVDIAANRIRLVFAERESNDLTEPLQWLMH</sequence>
<evidence type="ECO:0000259" key="2">
    <source>
        <dbReference type="Pfam" id="PF19975"/>
    </source>
</evidence>
<feature type="domain" description="Double-GTPase 1" evidence="2">
    <location>
        <begin position="13"/>
        <end position="301"/>
    </location>
</feature>
<accession>A0ABN7HFT9</accession>
<evidence type="ECO:0000256" key="1">
    <source>
        <dbReference type="SAM" id="MobiDB-lite"/>
    </source>
</evidence>
<feature type="compositionally biased region" description="Basic and acidic residues" evidence="1">
    <location>
        <begin position="257"/>
        <end position="267"/>
    </location>
</feature>
<reference evidence="3 4" key="1">
    <citation type="submission" date="2020-10" db="EMBL/GenBank/DDBJ databases">
        <authorList>
            <person name="Peeters C."/>
        </authorList>
    </citation>
    <scope>NUCLEOTIDE SEQUENCE [LARGE SCALE GENOMIC DNA]</scope>
    <source>
        <strain evidence="3 4">LMG 28140</strain>
    </source>
</reference>
<dbReference type="InterPro" id="IPR045530">
    <property type="entry name" value="DO-GTPase1"/>
</dbReference>
<dbReference type="Gene3D" id="3.40.50.300">
    <property type="entry name" value="P-loop containing nucleotide triphosphate hydrolases"/>
    <property type="match status" value="1"/>
</dbReference>
<protein>
    <recommendedName>
        <fullName evidence="2">Double-GTPase 1 domain-containing protein</fullName>
    </recommendedName>
</protein>
<proteinExistence type="predicted"/>
<dbReference type="InterPro" id="IPR027417">
    <property type="entry name" value="P-loop_NTPase"/>
</dbReference>